<feature type="transmembrane region" description="Helical" evidence="3">
    <location>
        <begin position="187"/>
        <end position="210"/>
    </location>
</feature>
<evidence type="ECO:0000256" key="2">
    <source>
        <dbReference type="SAM" id="MobiDB-lite"/>
    </source>
</evidence>
<reference evidence="4" key="1">
    <citation type="journal article" date="2014" name="Microbiology (Mosc.)">
        <title>The gene cluster of aureocyclicin 4185: the first cyclic bacteriocin of Staphylococcus aureus.</title>
        <authorList>
            <person name="Potter A."/>
            <person name="Ceotto H."/>
            <person name="Coelho M.L."/>
            <person name="Guimaraes A.J."/>
            <person name="Bastos Mdo C."/>
        </authorList>
    </citation>
    <scope>NUCLEOTIDE SEQUENCE</scope>
    <source>
        <strain evidence="4">4185</strain>
        <plasmid evidence="4">pRJ101</plasmid>
    </source>
</reference>
<feature type="compositionally biased region" description="Basic and acidic residues" evidence="2">
    <location>
        <begin position="1"/>
        <end position="15"/>
    </location>
</feature>
<keyword evidence="3" id="KW-1133">Transmembrane helix</keyword>
<dbReference type="EMBL" id="MF706324">
    <property type="protein sequence ID" value="ATV90638.1"/>
    <property type="molecule type" value="Genomic_DNA"/>
</dbReference>
<evidence type="ECO:0000313" key="4">
    <source>
        <dbReference type="EMBL" id="ATV90638.1"/>
    </source>
</evidence>
<keyword evidence="1" id="KW-0175">Coiled coil</keyword>
<evidence type="ECO:0000256" key="1">
    <source>
        <dbReference type="SAM" id="Coils"/>
    </source>
</evidence>
<feature type="transmembrane region" description="Helical" evidence="3">
    <location>
        <begin position="230"/>
        <end position="251"/>
    </location>
</feature>
<proteinExistence type="predicted"/>
<reference evidence="4" key="2">
    <citation type="submission" date="2017-08" db="EMBL/GenBank/DDBJ databases">
        <title>Draft genome sequence of the Staphylococcus aureus 4185, the producing strain of aureocyclicin 4185.</title>
        <authorList>
            <person name="Francisco M.S."/>
            <person name="Farias F.M."/>
            <person name="Santos I.N.S."/>
            <person name="Bastos S.L.S.M."/>
            <person name="Albano R.M."/>
            <person name="Bastos M.D.C.F."/>
        </authorList>
    </citation>
    <scope>NUCLEOTIDE SEQUENCE</scope>
    <source>
        <strain evidence="4">4185</strain>
        <plasmid evidence="4">pRJ101</plasmid>
    </source>
</reference>
<name>A0A2H4NFM0_STAAU</name>
<feature type="coiled-coil region" evidence="1">
    <location>
        <begin position="134"/>
        <end position="161"/>
    </location>
</feature>
<protein>
    <submittedName>
        <fullName evidence="4">MobB</fullName>
    </submittedName>
</protein>
<dbReference type="AlphaFoldDB" id="A0A2H4NFM0"/>
<feature type="region of interest" description="Disordered" evidence="2">
    <location>
        <begin position="1"/>
        <end position="23"/>
    </location>
</feature>
<keyword evidence="3" id="KW-0812">Transmembrane</keyword>
<accession>A0A2H4NFM0</accession>
<evidence type="ECO:0000256" key="3">
    <source>
        <dbReference type="SAM" id="Phobius"/>
    </source>
</evidence>
<gene>
    <name evidence="4" type="primary">mobB</name>
</gene>
<keyword evidence="3" id="KW-0472">Membrane</keyword>
<geneLocation type="plasmid" evidence="4">
    <name>pRJ101</name>
</geneLocation>
<organism evidence="4">
    <name type="scientific">Staphylococcus aureus</name>
    <dbReference type="NCBI Taxonomy" id="1280"/>
    <lineage>
        <taxon>Bacteria</taxon>
        <taxon>Bacillati</taxon>
        <taxon>Bacillota</taxon>
        <taxon>Bacilli</taxon>
        <taxon>Bacillales</taxon>
        <taxon>Staphylococcaceae</taxon>
        <taxon>Staphylococcus</taxon>
    </lineage>
</organism>
<keyword evidence="4" id="KW-0614">Plasmid</keyword>
<sequence>MALKDKYNDDNKNEKQNMTTNQNDELRIVMNQLKEIQASLNQIGIDSPRIQMNWSVAEKLQNQQDLLMKRLEEIEKREYKRNERHEQLLTTIETTATTFDQATKTNEKRFISAMKHYIQRIDSDNLKQDFKMAIKEELKSMKVKQSELQRANNEYKKTIEARLNTNETAIKQYDQAINKLTRGLTSMFFIVALVMVASLFLGSLGDWFGVHYFYEWITYVLKTGHSAWRYLMVILYFLPYVLLTGLIYGILKAYERI</sequence>